<dbReference type="InterPro" id="IPR000086">
    <property type="entry name" value="NUDIX_hydrolase_dom"/>
</dbReference>
<organism evidence="9 10">
    <name type="scientific">Vibrio qinghaiensis</name>
    <dbReference type="NCBI Taxonomy" id="2025808"/>
    <lineage>
        <taxon>Bacteria</taxon>
        <taxon>Pseudomonadati</taxon>
        <taxon>Pseudomonadota</taxon>
        <taxon>Gammaproteobacteria</taxon>
        <taxon>Vibrionales</taxon>
        <taxon>Vibrionaceae</taxon>
        <taxon>Vibrio</taxon>
    </lineage>
</organism>
<dbReference type="GO" id="GO:0016818">
    <property type="term" value="F:hydrolase activity, acting on acid anhydrides, in phosphorus-containing anhydrides"/>
    <property type="evidence" value="ECO:0007669"/>
    <property type="project" value="TreeGrafter"/>
</dbReference>
<gene>
    <name evidence="9" type="ORF">CCZ37_06115</name>
</gene>
<dbReference type="SUPFAM" id="SSF48317">
    <property type="entry name" value="Acid phosphatase/Vanadium-dependent haloperoxidase"/>
    <property type="match status" value="1"/>
</dbReference>
<dbReference type="InterPro" id="IPR036938">
    <property type="entry name" value="PAP2/HPO_sf"/>
</dbReference>
<dbReference type="InterPro" id="IPR020476">
    <property type="entry name" value="Nudix_hydrolase"/>
</dbReference>
<dbReference type="CDD" id="cd02883">
    <property type="entry name" value="NUDIX_Hydrolase"/>
    <property type="match status" value="1"/>
</dbReference>
<keyword evidence="4" id="KW-0378">Hydrolase</keyword>
<keyword evidence="6" id="KW-0472">Membrane</keyword>
<evidence type="ECO:0000256" key="1">
    <source>
        <dbReference type="ARBA" id="ARBA00001946"/>
    </source>
</evidence>
<feature type="signal peptide" evidence="7">
    <location>
        <begin position="1"/>
        <end position="23"/>
    </location>
</feature>
<dbReference type="PANTHER" id="PTHR43758:SF8">
    <property type="entry name" value="8-OXO-DGTP DIPHOSPHATASE YTKD-RELATED"/>
    <property type="match status" value="1"/>
</dbReference>
<dbReference type="PANTHER" id="PTHR43758">
    <property type="entry name" value="7,8-DIHYDRO-8-OXOGUANINE TRIPHOSPHATASE"/>
    <property type="match status" value="1"/>
</dbReference>
<sequence>MLKPFSLLSFCLLSLFWSSVGFAQQPVMLPENIRGALCLVKADNKIVLVNEVITKQISLPGGTVSPGESPELAAQRETWEETGLVVTVGHTLGYTDTAIVYSCRSDSDVIAFESKNSRNGHELPIWFAPHYGVEIASAMLVDPYRIDALQYRYPEQWEQIKTMYQDAHSQSVMYVDDLVAAAPRFQQVELRWIMGLQNAVMALPDSLNVAVHKIAIWISKLSNPWLLIILFPLVAYYLGKASVYKIFFVVTVTSLLSLVAQQGFALPRPHAYIPLLELCQSYGYGFPSLPIAVWFGVGLSLLRAFDQLDFNRTFVGFIVLMGLLILAKFYVGEAFLTDMAIGALLGALVAWHIVRLDAKSYTDVRILLSSRGVWWGLTLVAALLATLWPLPIFTAWLAILLTASALVMAKSSESLQITPQRMWLVMILLLAINQGLGFGATFVSYSSVLSLVVETIRFPTLMLVFAWLLRKCRA</sequence>
<evidence type="ECO:0000256" key="3">
    <source>
        <dbReference type="ARBA" id="ARBA00022723"/>
    </source>
</evidence>
<evidence type="ECO:0000256" key="6">
    <source>
        <dbReference type="SAM" id="Phobius"/>
    </source>
</evidence>
<dbReference type="Gene3D" id="3.90.79.10">
    <property type="entry name" value="Nucleoside Triphosphate Pyrophosphohydrolase"/>
    <property type="match status" value="1"/>
</dbReference>
<evidence type="ECO:0000256" key="2">
    <source>
        <dbReference type="ARBA" id="ARBA00005582"/>
    </source>
</evidence>
<evidence type="ECO:0000313" key="9">
    <source>
        <dbReference type="EMBL" id="ASU22190.1"/>
    </source>
</evidence>
<name>A0A223MX72_9VIBR</name>
<dbReference type="SUPFAM" id="SSF55811">
    <property type="entry name" value="Nudix"/>
    <property type="match status" value="1"/>
</dbReference>
<accession>A0A223MX72</accession>
<dbReference type="KEGG" id="vqi:CCZ37_06115"/>
<dbReference type="RefSeq" id="WP_094500032.1">
    <property type="nucleotide sequence ID" value="NZ_CAWNHI010000001.1"/>
</dbReference>
<keyword evidence="6" id="KW-1133">Transmembrane helix</keyword>
<dbReference type="PROSITE" id="PS51462">
    <property type="entry name" value="NUDIX"/>
    <property type="match status" value="1"/>
</dbReference>
<evidence type="ECO:0000259" key="8">
    <source>
        <dbReference type="PROSITE" id="PS51462"/>
    </source>
</evidence>
<evidence type="ECO:0000256" key="7">
    <source>
        <dbReference type="SAM" id="SignalP"/>
    </source>
</evidence>
<keyword evidence="6" id="KW-0812">Transmembrane</keyword>
<feature type="transmembrane region" description="Helical" evidence="6">
    <location>
        <begin position="314"/>
        <end position="331"/>
    </location>
</feature>
<feature type="transmembrane region" description="Helical" evidence="6">
    <location>
        <begin position="448"/>
        <end position="469"/>
    </location>
</feature>
<evidence type="ECO:0000256" key="5">
    <source>
        <dbReference type="ARBA" id="ARBA00022842"/>
    </source>
</evidence>
<keyword evidence="5" id="KW-0460">Magnesium</keyword>
<dbReference type="Pfam" id="PF00293">
    <property type="entry name" value="NUDIX"/>
    <property type="match status" value="1"/>
</dbReference>
<dbReference type="Proteomes" id="UP000215148">
    <property type="component" value="Chromosome 1"/>
</dbReference>
<keyword evidence="7" id="KW-0732">Signal</keyword>
<feature type="transmembrane region" description="Helical" evidence="6">
    <location>
        <begin position="366"/>
        <end position="384"/>
    </location>
</feature>
<protein>
    <submittedName>
        <fullName evidence="9">DNA mismatch repair protein MutT</fullName>
    </submittedName>
</protein>
<evidence type="ECO:0000313" key="10">
    <source>
        <dbReference type="Proteomes" id="UP000215148"/>
    </source>
</evidence>
<feature type="transmembrane region" description="Helical" evidence="6">
    <location>
        <begin position="221"/>
        <end position="239"/>
    </location>
</feature>
<feature type="transmembrane region" description="Helical" evidence="6">
    <location>
        <begin position="337"/>
        <end position="354"/>
    </location>
</feature>
<evidence type="ECO:0000256" key="4">
    <source>
        <dbReference type="ARBA" id="ARBA00022801"/>
    </source>
</evidence>
<dbReference type="PRINTS" id="PR00502">
    <property type="entry name" value="NUDIXFAMILY"/>
</dbReference>
<dbReference type="GO" id="GO:0005737">
    <property type="term" value="C:cytoplasm"/>
    <property type="evidence" value="ECO:0007669"/>
    <property type="project" value="TreeGrafter"/>
</dbReference>
<dbReference type="GO" id="GO:0046872">
    <property type="term" value="F:metal ion binding"/>
    <property type="evidence" value="ECO:0007669"/>
    <property type="project" value="UniProtKB-KW"/>
</dbReference>
<dbReference type="InterPro" id="IPR015797">
    <property type="entry name" value="NUDIX_hydrolase-like_dom_sf"/>
</dbReference>
<comment type="cofactor">
    <cofactor evidence="1">
        <name>Mg(2+)</name>
        <dbReference type="ChEBI" id="CHEBI:18420"/>
    </cofactor>
</comment>
<dbReference type="CDD" id="cd01610">
    <property type="entry name" value="PAP2_like"/>
    <property type="match status" value="1"/>
</dbReference>
<feature type="chain" id="PRO_5012917304" evidence="7">
    <location>
        <begin position="24"/>
        <end position="474"/>
    </location>
</feature>
<proteinExistence type="inferred from homology"/>
<feature type="transmembrane region" description="Helical" evidence="6">
    <location>
        <begin position="390"/>
        <end position="409"/>
    </location>
</feature>
<feature type="transmembrane region" description="Helical" evidence="6">
    <location>
        <begin position="284"/>
        <end position="302"/>
    </location>
</feature>
<dbReference type="AlphaFoldDB" id="A0A223MX72"/>
<comment type="similarity">
    <text evidence="2">Belongs to the Nudix hydrolase family.</text>
</comment>
<dbReference type="PROSITE" id="PS00893">
    <property type="entry name" value="NUDIX_BOX"/>
    <property type="match status" value="1"/>
</dbReference>
<keyword evidence="10" id="KW-1185">Reference proteome</keyword>
<keyword evidence="3" id="KW-0479">Metal-binding</keyword>
<reference evidence="9 10" key="1">
    <citation type="submission" date="2017-08" db="EMBL/GenBank/DDBJ databases">
        <title>The Vibrio qinghaiensis sp.-Q67 is a luminous bacteria isolated firstly from Qinghai lake, Qinghai province, China, which has been proved to be very sensitive to detect environmental and food pollutants. Therefore, complete genome analysis of V. qinghaiensis sp.-Q67 highlights the potential application of this strain on detection of hazards in the contaminated environments.</title>
        <authorList>
            <person name="Gong L."/>
        </authorList>
    </citation>
    <scope>NUCLEOTIDE SEQUENCE [LARGE SCALE GENOMIC DNA]</scope>
    <source>
        <strain evidence="9 10">Q67</strain>
    </source>
</reference>
<feature type="transmembrane region" description="Helical" evidence="6">
    <location>
        <begin position="246"/>
        <end position="264"/>
    </location>
</feature>
<feature type="transmembrane region" description="Helical" evidence="6">
    <location>
        <begin position="421"/>
        <end position="442"/>
    </location>
</feature>
<feature type="domain" description="Nudix hydrolase" evidence="8">
    <location>
        <begin position="31"/>
        <end position="164"/>
    </location>
</feature>
<dbReference type="EMBL" id="CP022741">
    <property type="protein sequence ID" value="ASU22190.1"/>
    <property type="molecule type" value="Genomic_DNA"/>
</dbReference>
<dbReference type="InterPro" id="IPR020084">
    <property type="entry name" value="NUDIX_hydrolase_CS"/>
</dbReference>